<dbReference type="EMBL" id="CAKXAJ010018963">
    <property type="protein sequence ID" value="CAH2218026.1"/>
    <property type="molecule type" value="Genomic_DNA"/>
</dbReference>
<gene>
    <name evidence="1" type="primary">jg1380</name>
    <name evidence="1" type="ORF">PAEG_LOCUS5901</name>
</gene>
<comment type="caution">
    <text evidence="1">The sequence shown here is derived from an EMBL/GenBank/DDBJ whole genome shotgun (WGS) entry which is preliminary data.</text>
</comment>
<proteinExistence type="predicted"/>
<dbReference type="Proteomes" id="UP000838756">
    <property type="component" value="Unassembled WGS sequence"/>
</dbReference>
<evidence type="ECO:0000313" key="1">
    <source>
        <dbReference type="EMBL" id="CAH2218026.1"/>
    </source>
</evidence>
<sequence>IIDLKESTQVVGALAAGITSRYEFRNFVGGTKTEILEIGEQQRSSH</sequence>
<organism evidence="1 2">
    <name type="scientific">Pararge aegeria aegeria</name>
    <dbReference type="NCBI Taxonomy" id="348720"/>
    <lineage>
        <taxon>Eukaryota</taxon>
        <taxon>Metazoa</taxon>
        <taxon>Ecdysozoa</taxon>
        <taxon>Arthropoda</taxon>
        <taxon>Hexapoda</taxon>
        <taxon>Insecta</taxon>
        <taxon>Pterygota</taxon>
        <taxon>Neoptera</taxon>
        <taxon>Endopterygota</taxon>
        <taxon>Lepidoptera</taxon>
        <taxon>Glossata</taxon>
        <taxon>Ditrysia</taxon>
        <taxon>Papilionoidea</taxon>
        <taxon>Nymphalidae</taxon>
        <taxon>Satyrinae</taxon>
        <taxon>Satyrini</taxon>
        <taxon>Parargina</taxon>
        <taxon>Pararge</taxon>
    </lineage>
</organism>
<keyword evidence="2" id="KW-1185">Reference proteome</keyword>
<name>A0A8S4QTA2_9NEOP</name>
<dbReference type="AlphaFoldDB" id="A0A8S4QTA2"/>
<accession>A0A8S4QTA2</accession>
<protein>
    <submittedName>
        <fullName evidence="1">Jg1380 protein</fullName>
    </submittedName>
</protein>
<reference evidence="1" key="1">
    <citation type="submission" date="2022-03" db="EMBL/GenBank/DDBJ databases">
        <authorList>
            <person name="Lindestad O."/>
        </authorList>
    </citation>
    <scope>NUCLEOTIDE SEQUENCE</scope>
</reference>
<evidence type="ECO:0000313" key="2">
    <source>
        <dbReference type="Proteomes" id="UP000838756"/>
    </source>
</evidence>
<feature type="non-terminal residue" evidence="1">
    <location>
        <position position="1"/>
    </location>
</feature>